<dbReference type="InterPro" id="IPR006156">
    <property type="entry name" value="Dihydroneopterin_aldolase"/>
</dbReference>
<dbReference type="EMBL" id="CACVAY010000129">
    <property type="protein sequence ID" value="CAA6825922.1"/>
    <property type="molecule type" value="Genomic_DNA"/>
</dbReference>
<comment type="catalytic activity">
    <reaction evidence="2 8">
        <text>7,8-dihydroneopterin = 6-hydroxymethyl-7,8-dihydropterin + glycolaldehyde</text>
        <dbReference type="Rhea" id="RHEA:10540"/>
        <dbReference type="ChEBI" id="CHEBI:17001"/>
        <dbReference type="ChEBI" id="CHEBI:17071"/>
        <dbReference type="ChEBI" id="CHEBI:44841"/>
        <dbReference type="EC" id="4.1.2.25"/>
    </reaction>
</comment>
<evidence type="ECO:0000256" key="8">
    <source>
        <dbReference type="RuleBase" id="RU362079"/>
    </source>
</evidence>
<evidence type="ECO:0000256" key="6">
    <source>
        <dbReference type="ARBA" id="ARBA00023235"/>
    </source>
</evidence>
<evidence type="ECO:0000256" key="1">
    <source>
        <dbReference type="ARBA" id="ARBA00000693"/>
    </source>
</evidence>
<evidence type="ECO:0000256" key="5">
    <source>
        <dbReference type="ARBA" id="ARBA00022909"/>
    </source>
</evidence>
<dbReference type="GO" id="GO:0046654">
    <property type="term" value="P:tetrahydrofolate biosynthetic process"/>
    <property type="evidence" value="ECO:0007669"/>
    <property type="project" value="UniProtKB-UniRule"/>
</dbReference>
<proteinExistence type="inferred from homology"/>
<dbReference type="EC" id="4.1.2.25" evidence="8"/>
<dbReference type="InterPro" id="IPR043133">
    <property type="entry name" value="GTP-CH-I_C/QueF"/>
</dbReference>
<dbReference type="FunFam" id="3.30.1130.10:FF:000002">
    <property type="entry name" value="7,8-dihydroneopterin aldolase"/>
    <property type="match status" value="1"/>
</dbReference>
<evidence type="ECO:0000313" key="10">
    <source>
        <dbReference type="EMBL" id="CAA6825922.1"/>
    </source>
</evidence>
<dbReference type="UniPathway" id="UPA00077">
    <property type="reaction ID" value="UER00154"/>
</dbReference>
<comment type="function">
    <text evidence="8">Catalyzes the conversion of 7,8-dihydroneopterin to 6-hydroxymethyl-7,8-dihydropterin.</text>
</comment>
<comment type="similarity">
    <text evidence="4 8">Belongs to the DHNA family.</text>
</comment>
<dbReference type="Gene3D" id="3.30.1130.10">
    <property type="match status" value="1"/>
</dbReference>
<gene>
    <name evidence="10" type="ORF">HELGO_WM8062</name>
</gene>
<keyword evidence="6" id="KW-0413">Isomerase</keyword>
<protein>
    <recommendedName>
        <fullName evidence="8">7,8-dihydroneopterin aldolase</fullName>
        <ecNumber evidence="8">4.1.2.25</ecNumber>
    </recommendedName>
</protein>
<dbReference type="InterPro" id="IPR006157">
    <property type="entry name" value="FolB_dom"/>
</dbReference>
<keyword evidence="5 8" id="KW-0289">Folate biosynthesis</keyword>
<dbReference type="NCBIfam" id="TIGR00525">
    <property type="entry name" value="folB"/>
    <property type="match status" value="1"/>
</dbReference>
<evidence type="ECO:0000259" key="9">
    <source>
        <dbReference type="SMART" id="SM00905"/>
    </source>
</evidence>
<evidence type="ECO:0000256" key="3">
    <source>
        <dbReference type="ARBA" id="ARBA00005013"/>
    </source>
</evidence>
<organism evidence="10">
    <name type="scientific">uncultured Thiotrichaceae bacterium</name>
    <dbReference type="NCBI Taxonomy" id="298394"/>
    <lineage>
        <taxon>Bacteria</taxon>
        <taxon>Pseudomonadati</taxon>
        <taxon>Pseudomonadota</taxon>
        <taxon>Gammaproteobacteria</taxon>
        <taxon>Thiotrichales</taxon>
        <taxon>Thiotrichaceae</taxon>
        <taxon>environmental samples</taxon>
    </lineage>
</organism>
<dbReference type="NCBIfam" id="TIGR00526">
    <property type="entry name" value="folB_dom"/>
    <property type="match status" value="1"/>
</dbReference>
<name>A0A6S6TZ61_9GAMM</name>
<dbReference type="GO" id="GO:0005737">
    <property type="term" value="C:cytoplasm"/>
    <property type="evidence" value="ECO:0007669"/>
    <property type="project" value="TreeGrafter"/>
</dbReference>
<dbReference type="SMART" id="SM00905">
    <property type="entry name" value="FolB"/>
    <property type="match status" value="1"/>
</dbReference>
<evidence type="ECO:0000256" key="7">
    <source>
        <dbReference type="ARBA" id="ARBA00023239"/>
    </source>
</evidence>
<sequence>MDIVYVKNLRVKALIGIYAWERRIRQQVRIDLEMGWDNRIPAASDDIKHTLNYKEAAKKVATLVEQSEFQLVETLAETIAMTLLNDMQLPWVKVTLGKPSAVTNSDEVGVQIERSREDRHG</sequence>
<dbReference type="GO" id="GO:0016853">
    <property type="term" value="F:isomerase activity"/>
    <property type="evidence" value="ECO:0007669"/>
    <property type="project" value="UniProtKB-KW"/>
</dbReference>
<feature type="domain" description="Dihydroneopterin aldolase/epimerase" evidence="9">
    <location>
        <begin position="4"/>
        <end position="114"/>
    </location>
</feature>
<evidence type="ECO:0000256" key="2">
    <source>
        <dbReference type="ARBA" id="ARBA00001353"/>
    </source>
</evidence>
<comment type="pathway">
    <text evidence="3 8">Cofactor biosynthesis; tetrahydrofolate biosynthesis; 2-amino-4-hydroxy-6-hydroxymethyl-7,8-dihydropteridine diphosphate from 7,8-dihydroneopterin triphosphate: step 3/4.</text>
</comment>
<dbReference type="CDD" id="cd00534">
    <property type="entry name" value="DHNA_DHNTPE"/>
    <property type="match status" value="1"/>
</dbReference>
<reference evidence="10" key="1">
    <citation type="submission" date="2020-01" db="EMBL/GenBank/DDBJ databases">
        <authorList>
            <person name="Meier V. D."/>
            <person name="Meier V D."/>
        </authorList>
    </citation>
    <scope>NUCLEOTIDE SEQUENCE</scope>
    <source>
        <strain evidence="10">HLG_WM_MAG_07</strain>
    </source>
</reference>
<dbReference type="AlphaFoldDB" id="A0A6S6TZ61"/>
<keyword evidence="7 8" id="KW-0456">Lyase</keyword>
<comment type="catalytic activity">
    <reaction evidence="1">
        <text>7,8-dihydroneopterin = 7,8-dihydromonapterin</text>
        <dbReference type="Rhea" id="RHEA:45328"/>
        <dbReference type="ChEBI" id="CHEBI:17001"/>
        <dbReference type="ChEBI" id="CHEBI:71175"/>
        <dbReference type="EC" id="5.1.99.8"/>
    </reaction>
</comment>
<accession>A0A6S6TZ61</accession>
<evidence type="ECO:0000256" key="4">
    <source>
        <dbReference type="ARBA" id="ARBA00005708"/>
    </source>
</evidence>
<dbReference type="SUPFAM" id="SSF55620">
    <property type="entry name" value="Tetrahydrobiopterin biosynthesis enzymes-like"/>
    <property type="match status" value="1"/>
</dbReference>
<dbReference type="PANTHER" id="PTHR42844:SF1">
    <property type="entry name" value="DIHYDRONEOPTERIN ALDOLASE 1-RELATED"/>
    <property type="match status" value="1"/>
</dbReference>
<dbReference type="PANTHER" id="PTHR42844">
    <property type="entry name" value="DIHYDRONEOPTERIN ALDOLASE 1-RELATED"/>
    <property type="match status" value="1"/>
</dbReference>
<dbReference type="GO" id="GO:0004150">
    <property type="term" value="F:dihydroneopterin aldolase activity"/>
    <property type="evidence" value="ECO:0007669"/>
    <property type="project" value="UniProtKB-UniRule"/>
</dbReference>
<dbReference type="GO" id="GO:0046656">
    <property type="term" value="P:folic acid biosynthetic process"/>
    <property type="evidence" value="ECO:0007669"/>
    <property type="project" value="UniProtKB-UniRule"/>
</dbReference>
<dbReference type="Pfam" id="PF02152">
    <property type="entry name" value="FolB"/>
    <property type="match status" value="1"/>
</dbReference>